<dbReference type="Proteomes" id="UP001601288">
    <property type="component" value="Unassembled WGS sequence"/>
</dbReference>
<dbReference type="EMBL" id="JBIAFP010000028">
    <property type="protein sequence ID" value="MFE9229758.1"/>
    <property type="molecule type" value="Genomic_DNA"/>
</dbReference>
<protein>
    <submittedName>
        <fullName evidence="1">Uncharacterized protein</fullName>
    </submittedName>
</protein>
<accession>A0ABW6LMW9</accession>
<proteinExistence type="predicted"/>
<evidence type="ECO:0000313" key="2">
    <source>
        <dbReference type="Proteomes" id="UP001601288"/>
    </source>
</evidence>
<keyword evidence="2" id="KW-1185">Reference proteome</keyword>
<gene>
    <name evidence="1" type="ORF">ACFYM3_35225</name>
</gene>
<organism evidence="1 2">
    <name type="scientific">Streptomyces massasporeus</name>
    <dbReference type="NCBI Taxonomy" id="67324"/>
    <lineage>
        <taxon>Bacteria</taxon>
        <taxon>Bacillati</taxon>
        <taxon>Actinomycetota</taxon>
        <taxon>Actinomycetes</taxon>
        <taxon>Kitasatosporales</taxon>
        <taxon>Streptomycetaceae</taxon>
        <taxon>Streptomyces</taxon>
    </lineage>
</organism>
<dbReference type="RefSeq" id="WP_358291880.1">
    <property type="nucleotide sequence ID" value="NZ_JBEYGJ010000055.1"/>
</dbReference>
<reference evidence="1 2" key="1">
    <citation type="submission" date="2024-10" db="EMBL/GenBank/DDBJ databases">
        <title>The Natural Products Discovery Center: Release of the First 8490 Sequenced Strains for Exploring Actinobacteria Biosynthetic Diversity.</title>
        <authorList>
            <person name="Kalkreuter E."/>
            <person name="Kautsar S.A."/>
            <person name="Yang D."/>
            <person name="Bader C.D."/>
            <person name="Teijaro C.N."/>
            <person name="Fluegel L."/>
            <person name="Davis C.M."/>
            <person name="Simpson J.R."/>
            <person name="Lauterbach L."/>
            <person name="Steele A.D."/>
            <person name="Gui C."/>
            <person name="Meng S."/>
            <person name="Li G."/>
            <person name="Viehrig K."/>
            <person name="Ye F."/>
            <person name="Su P."/>
            <person name="Kiefer A.F."/>
            <person name="Nichols A."/>
            <person name="Cepeda A.J."/>
            <person name="Yan W."/>
            <person name="Fan B."/>
            <person name="Jiang Y."/>
            <person name="Adhikari A."/>
            <person name="Zheng C.-J."/>
            <person name="Schuster L."/>
            <person name="Cowan T.M."/>
            <person name="Smanski M.J."/>
            <person name="Chevrette M.G."/>
            <person name="De Carvalho L.P.S."/>
            <person name="Shen B."/>
        </authorList>
    </citation>
    <scope>NUCLEOTIDE SEQUENCE [LARGE SCALE GENOMIC DNA]</scope>
    <source>
        <strain evidence="1 2">NPDC007066</strain>
    </source>
</reference>
<evidence type="ECO:0000313" key="1">
    <source>
        <dbReference type="EMBL" id="MFE9229758.1"/>
    </source>
</evidence>
<name>A0ABW6LMW9_9ACTN</name>
<sequence length="101" mass="10687">MSGMSAKTKIKDLVVAYAVLADASNACDAVDEVVAAADSWKSAMELIRVCGYRKIPVRPARSTIDDDAVGAAFAMPGTVFRKRFGSEAPWAPVSHGESDNP</sequence>
<comment type="caution">
    <text evidence="1">The sequence shown here is derived from an EMBL/GenBank/DDBJ whole genome shotgun (WGS) entry which is preliminary data.</text>
</comment>